<evidence type="ECO:0000256" key="2">
    <source>
        <dbReference type="ARBA" id="ARBA00010210"/>
    </source>
</evidence>
<evidence type="ECO:0000256" key="7">
    <source>
        <dbReference type="ARBA" id="ARBA00023242"/>
    </source>
</evidence>
<feature type="binding site" evidence="9">
    <location>
        <position position="242"/>
    </location>
    <ligand>
        <name>Zn(2+)</name>
        <dbReference type="ChEBI" id="CHEBI:29105"/>
        <label>2</label>
    </ligand>
</feature>
<feature type="compositionally biased region" description="Polar residues" evidence="12">
    <location>
        <begin position="185"/>
        <end position="203"/>
    </location>
</feature>
<comment type="subunit">
    <text evidence="11">Component of an histone acetyltransferase complex. Interacts with H3K4me3 and to a lesser extent with H3K4me2.</text>
</comment>
<comment type="domain">
    <text evidence="11">The PHD-type zinc finger mediates the binding to H3K4me3.</text>
</comment>
<feature type="compositionally biased region" description="Basic and acidic residues" evidence="12">
    <location>
        <begin position="134"/>
        <end position="153"/>
    </location>
</feature>
<dbReference type="InterPro" id="IPR019786">
    <property type="entry name" value="Zinc_finger_PHD-type_CS"/>
</dbReference>
<dbReference type="PANTHER" id="PTHR10333">
    <property type="entry name" value="INHIBITOR OF GROWTH PROTEIN"/>
    <property type="match status" value="1"/>
</dbReference>
<dbReference type="Gene3D" id="3.30.40.10">
    <property type="entry name" value="Zinc/RING finger domain, C3HC4 (zinc finger)"/>
    <property type="match status" value="1"/>
</dbReference>
<dbReference type="AlphaFoldDB" id="A0A1E3PK40"/>
<name>A0A1E3PK40_9ASCO</name>
<dbReference type="CDD" id="cd17016">
    <property type="entry name" value="ING_Pho23p_like"/>
    <property type="match status" value="1"/>
</dbReference>
<dbReference type="GO" id="GO:0016479">
    <property type="term" value="P:negative regulation of transcription by RNA polymerase I"/>
    <property type="evidence" value="ECO:0007669"/>
    <property type="project" value="EnsemblFungi"/>
</dbReference>
<dbReference type="InterPro" id="IPR059153">
    <property type="entry name" value="NSD_PHD-1st"/>
</dbReference>
<feature type="binding site" evidence="9">
    <location>
        <position position="229"/>
    </location>
    <ligand>
        <name>Zn(2+)</name>
        <dbReference type="ChEBI" id="CHEBI:29105"/>
        <label>1</label>
    </ligand>
</feature>
<dbReference type="InterPro" id="IPR011011">
    <property type="entry name" value="Znf_FYVE_PHD"/>
</dbReference>
<dbReference type="CDD" id="cd15505">
    <property type="entry name" value="PHD_ING"/>
    <property type="match status" value="1"/>
</dbReference>
<evidence type="ECO:0000256" key="1">
    <source>
        <dbReference type="ARBA" id="ARBA00004123"/>
    </source>
</evidence>
<gene>
    <name evidence="14" type="ORF">NADFUDRAFT_12552</name>
</gene>
<feature type="site" description="Histone H3K4me3 binding" evidence="8">
    <location>
        <position position="251"/>
    </location>
</feature>
<evidence type="ECO:0000256" key="5">
    <source>
        <dbReference type="ARBA" id="ARBA00022833"/>
    </source>
</evidence>
<keyword evidence="6 11" id="KW-0156">Chromatin regulator</keyword>
<feature type="compositionally biased region" description="Low complexity" evidence="12">
    <location>
        <begin position="157"/>
        <end position="174"/>
    </location>
</feature>
<evidence type="ECO:0000259" key="13">
    <source>
        <dbReference type="PROSITE" id="PS50016"/>
    </source>
</evidence>
<keyword evidence="3 9" id="KW-0479">Metal-binding</keyword>
<feature type="binding site" evidence="9">
    <location>
        <position position="253"/>
    </location>
    <ligand>
        <name>Zn(2+)</name>
        <dbReference type="ChEBI" id="CHEBI:29105"/>
        <label>1</label>
    </ligand>
</feature>
<dbReference type="OrthoDB" id="5411773at2759"/>
<dbReference type="SMART" id="SM01408">
    <property type="entry name" value="ING"/>
    <property type="match status" value="1"/>
</dbReference>
<organism evidence="14 15">
    <name type="scientific">Nadsonia fulvescens var. elongata DSM 6958</name>
    <dbReference type="NCBI Taxonomy" id="857566"/>
    <lineage>
        <taxon>Eukaryota</taxon>
        <taxon>Fungi</taxon>
        <taxon>Dikarya</taxon>
        <taxon>Ascomycota</taxon>
        <taxon>Saccharomycotina</taxon>
        <taxon>Dipodascomycetes</taxon>
        <taxon>Dipodascales</taxon>
        <taxon>Dipodascales incertae sedis</taxon>
        <taxon>Nadsonia</taxon>
    </lineage>
</organism>
<evidence type="ECO:0000256" key="9">
    <source>
        <dbReference type="PIRSR" id="PIRSR628651-51"/>
    </source>
</evidence>
<dbReference type="GO" id="GO:0008270">
    <property type="term" value="F:zinc ion binding"/>
    <property type="evidence" value="ECO:0007669"/>
    <property type="project" value="UniProtKB-KW"/>
</dbReference>
<feature type="region of interest" description="Disordered" evidence="12">
    <location>
        <begin position="134"/>
        <end position="203"/>
    </location>
</feature>
<evidence type="ECO:0000256" key="10">
    <source>
        <dbReference type="PROSITE-ProRule" id="PRU00146"/>
    </source>
</evidence>
<dbReference type="InterPro" id="IPR013083">
    <property type="entry name" value="Znf_RING/FYVE/PHD"/>
</dbReference>
<feature type="binding site" evidence="9">
    <location>
        <position position="256"/>
    </location>
    <ligand>
        <name>Zn(2+)</name>
        <dbReference type="ChEBI" id="CHEBI:29105"/>
        <label>1</label>
    </ligand>
</feature>
<feature type="site" description="Histone H3K4me3 binding" evidence="8">
    <location>
        <position position="239"/>
    </location>
</feature>
<dbReference type="EMBL" id="KV454410">
    <property type="protein sequence ID" value="ODQ65302.1"/>
    <property type="molecule type" value="Genomic_DNA"/>
</dbReference>
<dbReference type="GO" id="GO:0061188">
    <property type="term" value="P:negative regulation of rDNA heterochromatin formation"/>
    <property type="evidence" value="ECO:0007669"/>
    <property type="project" value="EnsemblFungi"/>
</dbReference>
<feature type="binding site" evidence="9">
    <location>
        <position position="269"/>
    </location>
    <ligand>
        <name>Zn(2+)</name>
        <dbReference type="ChEBI" id="CHEBI:29105"/>
        <label>2</label>
    </ligand>
</feature>
<evidence type="ECO:0000256" key="11">
    <source>
        <dbReference type="RuleBase" id="RU361213"/>
    </source>
</evidence>
<accession>A0A1E3PK40</accession>
<dbReference type="Pfam" id="PF23011">
    <property type="entry name" value="PHD-1st_NSD"/>
    <property type="match status" value="1"/>
</dbReference>
<dbReference type="GO" id="GO:0033698">
    <property type="term" value="C:Rpd3L complex"/>
    <property type="evidence" value="ECO:0007669"/>
    <property type="project" value="EnsemblFungi"/>
</dbReference>
<evidence type="ECO:0000256" key="12">
    <source>
        <dbReference type="SAM" id="MobiDB-lite"/>
    </source>
</evidence>
<keyword evidence="15" id="KW-1185">Reference proteome</keyword>
<protein>
    <recommendedName>
        <fullName evidence="11">Chromatin modification-related protein</fullName>
    </recommendedName>
</protein>
<dbReference type="Gene3D" id="6.10.140.1740">
    <property type="match status" value="1"/>
</dbReference>
<feature type="non-terminal residue" evidence="14">
    <location>
        <position position="1"/>
    </location>
</feature>
<comment type="subcellular location">
    <subcellularLocation>
        <location evidence="1 11">Nucleus</location>
    </subcellularLocation>
</comment>
<feature type="site" description="Histone H3K4me3 binding" evidence="8">
    <location>
        <position position="228"/>
    </location>
</feature>
<feature type="binding site" evidence="9">
    <location>
        <position position="247"/>
    </location>
    <ligand>
        <name>Zn(2+)</name>
        <dbReference type="ChEBI" id="CHEBI:29105"/>
        <label>2</label>
    </ligand>
</feature>
<dbReference type="GO" id="GO:0061186">
    <property type="term" value="P:negative regulation of silent mating-type cassette heterochromatin formation"/>
    <property type="evidence" value="ECO:0007669"/>
    <property type="project" value="EnsemblFungi"/>
</dbReference>
<evidence type="ECO:0000256" key="4">
    <source>
        <dbReference type="ARBA" id="ARBA00022771"/>
    </source>
</evidence>
<dbReference type="InterPro" id="IPR019787">
    <property type="entry name" value="Znf_PHD-finger"/>
</dbReference>
<keyword evidence="5 9" id="KW-0862">Zinc</keyword>
<sequence>TPESIYPGLNDMGDALEALPLEIIKHFTLLREIDAKCVSTAPKITQLIIEFLKLPLTVTEIREALLSQIRVYIRELMPCLEEKMHVAGIAAESIQRHISRIDYDFDLITDGGEIPDLVRIGPLNHPAIIADTKLPDNKSVHSQRSESRREAIKAKKAAAAAAANAPGSTPSGGPTTNGGGDVNSAVGSSRGSGPNHNSSGYTATDSTKAVVITTSATYDDDVDTEPVYCYCEQVSFGEMVGCDGPNCKREWFHLPCIGLAAPPKGQWFCEEC</sequence>
<reference evidence="14 15" key="1">
    <citation type="journal article" date="2016" name="Proc. Natl. Acad. Sci. U.S.A.">
        <title>Comparative genomics of biotechnologically important yeasts.</title>
        <authorList>
            <person name="Riley R."/>
            <person name="Haridas S."/>
            <person name="Wolfe K.H."/>
            <person name="Lopes M.R."/>
            <person name="Hittinger C.T."/>
            <person name="Goeker M."/>
            <person name="Salamov A.A."/>
            <person name="Wisecaver J.H."/>
            <person name="Long T.M."/>
            <person name="Calvey C.H."/>
            <person name="Aerts A.L."/>
            <person name="Barry K.W."/>
            <person name="Choi C."/>
            <person name="Clum A."/>
            <person name="Coughlan A.Y."/>
            <person name="Deshpande S."/>
            <person name="Douglass A.P."/>
            <person name="Hanson S.J."/>
            <person name="Klenk H.-P."/>
            <person name="LaButti K.M."/>
            <person name="Lapidus A."/>
            <person name="Lindquist E.A."/>
            <person name="Lipzen A.M."/>
            <person name="Meier-Kolthoff J.P."/>
            <person name="Ohm R.A."/>
            <person name="Otillar R.P."/>
            <person name="Pangilinan J.L."/>
            <person name="Peng Y."/>
            <person name="Rokas A."/>
            <person name="Rosa C.A."/>
            <person name="Scheuner C."/>
            <person name="Sibirny A.A."/>
            <person name="Slot J.C."/>
            <person name="Stielow J.B."/>
            <person name="Sun H."/>
            <person name="Kurtzman C.P."/>
            <person name="Blackwell M."/>
            <person name="Grigoriev I.V."/>
            <person name="Jeffries T.W."/>
        </authorList>
    </citation>
    <scope>NUCLEOTIDE SEQUENCE [LARGE SCALE GENOMIC DNA]</scope>
    <source>
        <strain evidence="14 15">DSM 6958</strain>
    </source>
</reference>
<evidence type="ECO:0000256" key="3">
    <source>
        <dbReference type="ARBA" id="ARBA00022723"/>
    </source>
</evidence>
<dbReference type="PROSITE" id="PS01359">
    <property type="entry name" value="ZF_PHD_1"/>
    <property type="match status" value="1"/>
</dbReference>
<dbReference type="PROSITE" id="PS50016">
    <property type="entry name" value="ZF_PHD_2"/>
    <property type="match status" value="1"/>
</dbReference>
<dbReference type="GO" id="GO:0045944">
    <property type="term" value="P:positive regulation of transcription by RNA polymerase II"/>
    <property type="evidence" value="ECO:0007669"/>
    <property type="project" value="EnsemblFungi"/>
</dbReference>
<feature type="domain" description="PHD-type" evidence="13">
    <location>
        <begin position="226"/>
        <end position="272"/>
    </location>
</feature>
<evidence type="ECO:0000256" key="6">
    <source>
        <dbReference type="ARBA" id="ARBA00022853"/>
    </source>
</evidence>
<dbReference type="STRING" id="857566.A0A1E3PK40"/>
<proteinExistence type="inferred from homology"/>
<dbReference type="GO" id="GO:0140002">
    <property type="term" value="F:histone H3K4me3 reader activity"/>
    <property type="evidence" value="ECO:0007669"/>
    <property type="project" value="EnsemblFungi"/>
</dbReference>
<dbReference type="GO" id="GO:0034605">
    <property type="term" value="P:cellular response to heat"/>
    <property type="evidence" value="ECO:0007669"/>
    <property type="project" value="EnsemblFungi"/>
</dbReference>
<dbReference type="PANTHER" id="PTHR10333:SF42">
    <property type="entry name" value="INHIBITOR OF GROWTH PROTEIN 5"/>
    <property type="match status" value="1"/>
</dbReference>
<evidence type="ECO:0000256" key="8">
    <source>
        <dbReference type="PIRSR" id="PIRSR628651-50"/>
    </source>
</evidence>
<dbReference type="InterPro" id="IPR001965">
    <property type="entry name" value="Znf_PHD"/>
</dbReference>
<dbReference type="InterPro" id="IPR028651">
    <property type="entry name" value="ING_fam"/>
</dbReference>
<dbReference type="Pfam" id="PF12998">
    <property type="entry name" value="ING"/>
    <property type="match status" value="1"/>
</dbReference>
<feature type="binding site" evidence="9">
    <location>
        <position position="272"/>
    </location>
    <ligand>
        <name>Zn(2+)</name>
        <dbReference type="ChEBI" id="CHEBI:29105"/>
        <label>2</label>
    </ligand>
</feature>
<dbReference type="GO" id="GO:0070210">
    <property type="term" value="C:Rpd3L-Expanded complex"/>
    <property type="evidence" value="ECO:0007669"/>
    <property type="project" value="TreeGrafter"/>
</dbReference>
<evidence type="ECO:0000313" key="14">
    <source>
        <dbReference type="EMBL" id="ODQ65302.1"/>
    </source>
</evidence>
<keyword evidence="7 11" id="KW-0539">Nucleus</keyword>
<dbReference type="GO" id="GO:2000219">
    <property type="term" value="P:positive regulation of invasive growth in response to glucose limitation"/>
    <property type="evidence" value="ECO:0007669"/>
    <property type="project" value="EnsemblFungi"/>
</dbReference>
<dbReference type="SUPFAM" id="SSF57903">
    <property type="entry name" value="FYVE/PHD zinc finger"/>
    <property type="match status" value="1"/>
</dbReference>
<feature type="non-terminal residue" evidence="14">
    <location>
        <position position="272"/>
    </location>
</feature>
<feature type="site" description="Histone H3K4me3 binding" evidence="8">
    <location>
        <position position="243"/>
    </location>
</feature>
<dbReference type="SMART" id="SM00249">
    <property type="entry name" value="PHD"/>
    <property type="match status" value="1"/>
</dbReference>
<comment type="similarity">
    <text evidence="2 11">Belongs to the ING family.</text>
</comment>
<keyword evidence="4 10" id="KW-0863">Zinc-finger</keyword>
<comment type="function">
    <text evidence="11">Component of an histone acetyltransferase complex.</text>
</comment>
<feature type="binding site" evidence="9">
    <location>
        <position position="231"/>
    </location>
    <ligand>
        <name>Zn(2+)</name>
        <dbReference type="ChEBI" id="CHEBI:29105"/>
        <label>1</label>
    </ligand>
</feature>
<dbReference type="InterPro" id="IPR024610">
    <property type="entry name" value="ING_N_histone-binding"/>
</dbReference>
<evidence type="ECO:0000313" key="15">
    <source>
        <dbReference type="Proteomes" id="UP000095009"/>
    </source>
</evidence>
<dbReference type="Proteomes" id="UP000095009">
    <property type="component" value="Unassembled WGS sequence"/>
</dbReference>